<feature type="domain" description="Pyrrolo-quinoline quinone repeat" evidence="2">
    <location>
        <begin position="272"/>
        <end position="351"/>
    </location>
</feature>
<name>A0A843SGI9_9BURK</name>
<dbReference type="InterPro" id="IPR018391">
    <property type="entry name" value="PQQ_b-propeller_rpt"/>
</dbReference>
<dbReference type="SUPFAM" id="SSF50998">
    <property type="entry name" value="Quinoprotein alcohol dehydrogenase-like"/>
    <property type="match status" value="2"/>
</dbReference>
<dbReference type="EMBL" id="WHUF01000010">
    <property type="protein sequence ID" value="MQA23409.1"/>
    <property type="molecule type" value="Genomic_DNA"/>
</dbReference>
<comment type="caution">
    <text evidence="3">The sequence shown here is derived from an EMBL/GenBank/DDBJ whole genome shotgun (WGS) entry which is preliminary data.</text>
</comment>
<feature type="signal peptide" evidence="1">
    <location>
        <begin position="1"/>
        <end position="19"/>
    </location>
</feature>
<dbReference type="Pfam" id="PF13360">
    <property type="entry name" value="PQQ_2"/>
    <property type="match status" value="3"/>
</dbReference>
<feature type="domain" description="Pyrrolo-quinoline quinone repeat" evidence="2">
    <location>
        <begin position="40"/>
        <end position="116"/>
    </location>
</feature>
<dbReference type="PANTHER" id="PTHR34512">
    <property type="entry name" value="CELL SURFACE PROTEIN"/>
    <property type="match status" value="1"/>
</dbReference>
<dbReference type="AlphaFoldDB" id="A0A843SGI9"/>
<dbReference type="PANTHER" id="PTHR34512:SF30">
    <property type="entry name" value="OUTER MEMBRANE PROTEIN ASSEMBLY FACTOR BAMB"/>
    <property type="match status" value="1"/>
</dbReference>
<dbReference type="InterPro" id="IPR015943">
    <property type="entry name" value="WD40/YVTN_repeat-like_dom_sf"/>
</dbReference>
<evidence type="ECO:0000313" key="3">
    <source>
        <dbReference type="EMBL" id="MQA23409.1"/>
    </source>
</evidence>
<gene>
    <name evidence="3" type="ORF">GEV01_28190</name>
</gene>
<dbReference type="InterPro" id="IPR011047">
    <property type="entry name" value="Quinoprotein_ADH-like_sf"/>
</dbReference>
<reference evidence="3 4" key="1">
    <citation type="submission" date="2019-10" db="EMBL/GenBank/DDBJ databases">
        <title>Two novel species isolated from a subtropical stream in China.</title>
        <authorList>
            <person name="Lu H."/>
        </authorList>
    </citation>
    <scope>NUCLEOTIDE SEQUENCE [LARGE SCALE GENOMIC DNA]</scope>
    <source>
        <strain evidence="3 4">FT103W</strain>
    </source>
</reference>
<sequence>MMRFLMSMFALLAALHAMAAEPPPLHLRATIELRAQTVSTPAIAQGRLFIGAEDGNLYAFDLATRKLAWLYHAGAGIASTPAVADGIVYFLARDGKLYAVDAQTGVRRWTFSTQGEARFAAYGLYGMPKSAAATADPWDFWLSSPLVHNGKVYFGSSDERLYALDAKTGAVAWAFKSGGMIHARPAVAGNAIVFGSWDGAVYALDAVTGGPLWRYQTDTEQKTSTNFGVQAPPLIDGDTVFIGSRDAWFYALDLASGKLKWRYPGRGSWIISGAAVDAQRVYFGTSDTNLLVALDKRTGKVVYEHDTKVWTYATPVLAGDSVIGATMRGEVFALDAAGGKPAWSWRTPESLADEFRLLDGATGKFDAKRLYEGAHSAMESLEHVKRLGAFVATPLWHDGQLIATTADGRLLFFSK</sequence>
<dbReference type="InterPro" id="IPR002372">
    <property type="entry name" value="PQQ_rpt_dom"/>
</dbReference>
<organism evidence="3 4">
    <name type="scientific">Rugamonas rivuli</name>
    <dbReference type="NCBI Taxonomy" id="2743358"/>
    <lineage>
        <taxon>Bacteria</taxon>
        <taxon>Pseudomonadati</taxon>
        <taxon>Pseudomonadota</taxon>
        <taxon>Betaproteobacteria</taxon>
        <taxon>Burkholderiales</taxon>
        <taxon>Oxalobacteraceae</taxon>
        <taxon>Telluria group</taxon>
        <taxon>Rugamonas</taxon>
    </lineage>
</organism>
<dbReference type="Proteomes" id="UP000444318">
    <property type="component" value="Unassembled WGS sequence"/>
</dbReference>
<dbReference type="Gene3D" id="2.130.10.10">
    <property type="entry name" value="YVTN repeat-like/Quinoprotein amine dehydrogenase"/>
    <property type="match status" value="2"/>
</dbReference>
<dbReference type="SMART" id="SM00564">
    <property type="entry name" value="PQQ"/>
    <property type="match status" value="7"/>
</dbReference>
<feature type="chain" id="PRO_5032509428" evidence="1">
    <location>
        <begin position="20"/>
        <end position="415"/>
    </location>
</feature>
<evidence type="ECO:0000256" key="1">
    <source>
        <dbReference type="SAM" id="SignalP"/>
    </source>
</evidence>
<feature type="domain" description="Pyrrolo-quinoline quinone repeat" evidence="2">
    <location>
        <begin position="145"/>
        <end position="264"/>
    </location>
</feature>
<evidence type="ECO:0000313" key="4">
    <source>
        <dbReference type="Proteomes" id="UP000444318"/>
    </source>
</evidence>
<dbReference type="RefSeq" id="WP_152809381.1">
    <property type="nucleotide sequence ID" value="NZ_WHUF01000010.1"/>
</dbReference>
<keyword evidence="4" id="KW-1185">Reference proteome</keyword>
<keyword evidence="1" id="KW-0732">Signal</keyword>
<proteinExistence type="predicted"/>
<dbReference type="Gene3D" id="2.40.128.630">
    <property type="match status" value="1"/>
</dbReference>
<protein>
    <submittedName>
        <fullName evidence="3">PQQ-binding-like beta-propeller repeat protein</fullName>
    </submittedName>
</protein>
<accession>A0A843SGI9</accession>
<evidence type="ECO:0000259" key="2">
    <source>
        <dbReference type="Pfam" id="PF13360"/>
    </source>
</evidence>